<feature type="non-terminal residue" evidence="3">
    <location>
        <position position="74"/>
    </location>
</feature>
<organism evidence="3 4">
    <name type="scientific">Toxoplasma gondii TgCatPRC2</name>
    <dbReference type="NCBI Taxonomy" id="1130821"/>
    <lineage>
        <taxon>Eukaryota</taxon>
        <taxon>Sar</taxon>
        <taxon>Alveolata</taxon>
        <taxon>Apicomplexa</taxon>
        <taxon>Conoidasida</taxon>
        <taxon>Coccidia</taxon>
        <taxon>Eucoccidiorida</taxon>
        <taxon>Eimeriorina</taxon>
        <taxon>Sarcocystidae</taxon>
        <taxon>Toxoplasma</taxon>
    </lineage>
</organism>
<gene>
    <name evidence="3" type="ORF">TGPRC2_208050C</name>
</gene>
<dbReference type="PANTHER" id="PTHR24223">
    <property type="entry name" value="ATP-BINDING CASSETTE SUB-FAMILY C"/>
    <property type="match status" value="1"/>
</dbReference>
<evidence type="ECO:0000256" key="2">
    <source>
        <dbReference type="ARBA" id="ARBA00022840"/>
    </source>
</evidence>
<evidence type="ECO:0000256" key="1">
    <source>
        <dbReference type="ARBA" id="ARBA00022741"/>
    </source>
</evidence>
<proteinExistence type="predicted"/>
<accession>A0A151HGL8</accession>
<dbReference type="GO" id="GO:0016020">
    <property type="term" value="C:membrane"/>
    <property type="evidence" value="ECO:0007669"/>
    <property type="project" value="TreeGrafter"/>
</dbReference>
<dbReference type="GO" id="GO:0005524">
    <property type="term" value="F:ATP binding"/>
    <property type="evidence" value="ECO:0007669"/>
    <property type="project" value="UniProtKB-KW"/>
</dbReference>
<keyword evidence="1" id="KW-0547">Nucleotide-binding</keyword>
<name>A0A151HGL8_TOXGO</name>
<dbReference type="InterPro" id="IPR050173">
    <property type="entry name" value="ABC_transporter_C-like"/>
</dbReference>
<evidence type="ECO:0000313" key="3">
    <source>
        <dbReference type="EMBL" id="KYK68479.1"/>
    </source>
</evidence>
<dbReference type="AlphaFoldDB" id="A0A151HGL8"/>
<dbReference type="InterPro" id="IPR027417">
    <property type="entry name" value="P-loop_NTPase"/>
</dbReference>
<dbReference type="GO" id="GO:0042626">
    <property type="term" value="F:ATPase-coupled transmembrane transporter activity"/>
    <property type="evidence" value="ECO:0007669"/>
    <property type="project" value="TreeGrafter"/>
</dbReference>
<dbReference type="VEuPathDB" id="ToxoDB:TGPRC2_208050C"/>
<protein>
    <submittedName>
        <fullName evidence="3">Putative ABC transporter</fullName>
    </submittedName>
</protein>
<dbReference type="Proteomes" id="UP000075225">
    <property type="component" value="Unassembled WGS sequence"/>
</dbReference>
<dbReference type="EMBL" id="AHZP02001102">
    <property type="protein sequence ID" value="KYK68479.1"/>
    <property type="molecule type" value="Genomic_DNA"/>
</dbReference>
<dbReference type="Gene3D" id="3.40.50.300">
    <property type="entry name" value="P-loop containing nucleotide triphosphate hydrolases"/>
    <property type="match status" value="1"/>
</dbReference>
<comment type="caution">
    <text evidence="3">The sequence shown here is derived from an EMBL/GenBank/DDBJ whole genome shotgun (WGS) entry which is preliminary data.</text>
</comment>
<reference evidence="4" key="1">
    <citation type="submission" date="2016-03" db="EMBL/GenBank/DDBJ databases">
        <authorList>
            <person name="Sibley D."/>
            <person name="Venepally P."/>
            <person name="Karamycheva S."/>
            <person name="Hadjithomas M."/>
            <person name="Khan A."/>
            <person name="Brunk B."/>
            <person name="Roos D."/>
            <person name="Caler E."/>
            <person name="Lorenzi H."/>
        </authorList>
    </citation>
    <scope>NUCLEOTIDE SEQUENCE [LARGE SCALE GENOMIC DNA]</scope>
    <source>
        <strain evidence="4">TgCatPRC2</strain>
    </source>
</reference>
<evidence type="ECO:0000313" key="4">
    <source>
        <dbReference type="Proteomes" id="UP000075225"/>
    </source>
</evidence>
<sequence>MVNYTGSIKIDGVDTRRMPRHILRSRLALVPQNPVLFSGSLRSNLDAERLRTNEQILNILDLCKLGNVVRALPD</sequence>
<keyword evidence="2" id="KW-0067">ATP-binding</keyword>
<dbReference type="SUPFAM" id="SSF52540">
    <property type="entry name" value="P-loop containing nucleoside triphosphate hydrolases"/>
    <property type="match status" value="1"/>
</dbReference>